<gene>
    <name evidence="1" type="ORF">DSO57_1015690</name>
</gene>
<reference evidence="1" key="1">
    <citation type="submission" date="2022-04" db="EMBL/GenBank/DDBJ databases">
        <title>Genome of the entomopathogenic fungus Entomophthora muscae.</title>
        <authorList>
            <person name="Elya C."/>
            <person name="Lovett B.R."/>
            <person name="Lee E."/>
            <person name="Macias A.M."/>
            <person name="Hajek A.E."/>
            <person name="De Bivort B.L."/>
            <person name="Kasson M.T."/>
            <person name="De Fine Licht H.H."/>
            <person name="Stajich J.E."/>
        </authorList>
    </citation>
    <scope>NUCLEOTIDE SEQUENCE</scope>
    <source>
        <strain evidence="1">Berkeley</strain>
    </source>
</reference>
<evidence type="ECO:0000313" key="1">
    <source>
        <dbReference type="EMBL" id="KAJ9050299.1"/>
    </source>
</evidence>
<dbReference type="EMBL" id="QTSX02007162">
    <property type="protein sequence ID" value="KAJ9050299.1"/>
    <property type="molecule type" value="Genomic_DNA"/>
</dbReference>
<name>A0ACC2RJR0_9FUNG</name>
<evidence type="ECO:0000313" key="2">
    <source>
        <dbReference type="Proteomes" id="UP001165960"/>
    </source>
</evidence>
<organism evidence="1 2">
    <name type="scientific">Entomophthora muscae</name>
    <dbReference type="NCBI Taxonomy" id="34485"/>
    <lineage>
        <taxon>Eukaryota</taxon>
        <taxon>Fungi</taxon>
        <taxon>Fungi incertae sedis</taxon>
        <taxon>Zoopagomycota</taxon>
        <taxon>Entomophthoromycotina</taxon>
        <taxon>Entomophthoromycetes</taxon>
        <taxon>Entomophthorales</taxon>
        <taxon>Entomophthoraceae</taxon>
        <taxon>Entomophthora</taxon>
    </lineage>
</organism>
<accession>A0ACC2RJR0</accession>
<dbReference type="Proteomes" id="UP001165960">
    <property type="component" value="Unassembled WGS sequence"/>
</dbReference>
<comment type="caution">
    <text evidence="1">The sequence shown here is derived from an EMBL/GenBank/DDBJ whole genome shotgun (WGS) entry which is preliminary data.</text>
</comment>
<protein>
    <submittedName>
        <fullName evidence="1">Uncharacterized protein</fullName>
    </submittedName>
</protein>
<proteinExistence type="predicted"/>
<keyword evidence="2" id="KW-1185">Reference proteome</keyword>
<sequence length="158" mass="17538">MLIQYKPGAELSMADALSRLYVCASRGENGLSPDWPLLVIQTKDERVSPGTTNITKKTVIKNKYLFADVYGTLNRKMSDAQPFPTPPHTKEWTPFYVTTETVTVSSIMPGIVCPSKKARKARKSVSKLTELTDLKKTINQKWVTAAPVCQLKPAPLVN</sequence>